<dbReference type="PANTHER" id="PTHR10803:SF3">
    <property type="entry name" value="ATPASE GET3"/>
    <property type="match status" value="1"/>
</dbReference>
<dbReference type="NCBIfam" id="TIGR00345">
    <property type="entry name" value="GET3_arsA_TRC40"/>
    <property type="match status" value="1"/>
</dbReference>
<dbReference type="Pfam" id="PF02374">
    <property type="entry name" value="ArsA_ATPase"/>
    <property type="match status" value="1"/>
</dbReference>
<evidence type="ECO:0000259" key="3">
    <source>
        <dbReference type="Pfam" id="PF17886"/>
    </source>
</evidence>
<dbReference type="GO" id="GO:0016887">
    <property type="term" value="F:ATP hydrolysis activity"/>
    <property type="evidence" value="ECO:0007669"/>
    <property type="project" value="InterPro"/>
</dbReference>
<name>A0A2K5ATE6_9ARCH</name>
<evidence type="ECO:0000259" key="2">
    <source>
        <dbReference type="Pfam" id="PF02374"/>
    </source>
</evidence>
<dbReference type="InterPro" id="IPR040612">
    <property type="entry name" value="ArsA_HSP20-like"/>
</dbReference>
<dbReference type="InterPro" id="IPR008978">
    <property type="entry name" value="HSP20-like_chaperone"/>
</dbReference>
<gene>
    <name evidence="4" type="ORF">NCAV_1757</name>
</gene>
<organism evidence="4 5">
    <name type="scientific">Candidatus Nitrosocaldus cavascurensis</name>
    <dbReference type="NCBI Taxonomy" id="2058097"/>
    <lineage>
        <taxon>Archaea</taxon>
        <taxon>Nitrososphaerota</taxon>
        <taxon>Nitrososphaeria</taxon>
        <taxon>Candidatus Nitrosocaldales</taxon>
        <taxon>Candidatus Nitrosocaldaceae</taxon>
        <taxon>Candidatus Nitrosocaldus</taxon>
    </lineage>
</organism>
<dbReference type="InterPro" id="IPR027417">
    <property type="entry name" value="P-loop_NTPase"/>
</dbReference>
<evidence type="ECO:0000313" key="5">
    <source>
        <dbReference type="Proteomes" id="UP000236248"/>
    </source>
</evidence>
<protein>
    <submittedName>
        <fullName evidence="4">Putative arsenical pump-driving ATPase</fullName>
    </submittedName>
</protein>
<feature type="domain" description="ArsA/GET3 Anion-transporting ATPase-like" evidence="2">
    <location>
        <begin position="3"/>
        <end position="300"/>
    </location>
</feature>
<accession>A0A2K5ATE6</accession>
<dbReference type="EMBL" id="LT981265">
    <property type="protein sequence ID" value="SPC34920.1"/>
    <property type="molecule type" value="Genomic_DNA"/>
</dbReference>
<reference evidence="5" key="1">
    <citation type="submission" date="2018-01" db="EMBL/GenBank/DDBJ databases">
        <authorList>
            <person name="Kerou L M."/>
        </authorList>
    </citation>
    <scope>NUCLEOTIDE SEQUENCE [LARGE SCALE GENOMIC DNA]</scope>
    <source>
        <strain evidence="5">SCU2</strain>
    </source>
</reference>
<dbReference type="InterPro" id="IPR016300">
    <property type="entry name" value="ATPase_ArsA/GET3"/>
</dbReference>
<dbReference type="InterPro" id="IPR025723">
    <property type="entry name" value="ArsA/GET3_ATPase-like"/>
</dbReference>
<evidence type="ECO:0000313" key="4">
    <source>
        <dbReference type="EMBL" id="SPC34920.1"/>
    </source>
</evidence>
<sequence>MKRVIFYTGKGGTGKTVTSCATALACSKLGYRVLLMSTDPAHTLSDAFNMHIGNESTLVKENLYAMQIDPVVEMGKQYQQLLAYFASLFSSRGIDETIAYEIAMLPGMTQIFSMLRLEELSYSNDYDVVILDMMASGEALRYLYLPKLVGSLSRRLFSFAGLFSGMARIIEPIAKMPAPSSDVIKTEIELIGKLERLADILKDRGLTSIRLVANPDLFSIENAKRSLMAANLFGLNVDLAVINKIIPKVDEPYFAGWIRQQEEYVRDAEMNFYPIPIRKARLFESELRGIDMLERYARELFGDYDPADVFFKEDIFTFEYKDDSFSMRFRVPFTEKDDFELERLGDQLTIRVRSTTGNIVNIVPLPSATVGMRLSKARLQGSELIVTFERE</sequence>
<proteinExistence type="inferred from homology"/>
<dbReference type="Gene3D" id="3.40.50.300">
    <property type="entry name" value="P-loop containing nucleotide triphosphate hydrolases"/>
    <property type="match status" value="1"/>
</dbReference>
<dbReference type="PROSITE" id="PS51257">
    <property type="entry name" value="PROKAR_LIPOPROTEIN"/>
    <property type="match status" value="1"/>
</dbReference>
<keyword evidence="5" id="KW-1185">Reference proteome</keyword>
<feature type="domain" description="ArsA HSP20-like" evidence="3">
    <location>
        <begin position="322"/>
        <end position="388"/>
    </location>
</feature>
<evidence type="ECO:0000256" key="1">
    <source>
        <dbReference type="ARBA" id="ARBA00011040"/>
    </source>
</evidence>
<dbReference type="CDD" id="cd02035">
    <property type="entry name" value="ArsA"/>
    <property type="match status" value="1"/>
</dbReference>
<dbReference type="AlphaFoldDB" id="A0A2K5ATE6"/>
<dbReference type="Gene3D" id="2.60.40.790">
    <property type="match status" value="1"/>
</dbReference>
<comment type="similarity">
    <text evidence="1">Belongs to the arsA ATPase family.</text>
</comment>
<dbReference type="GO" id="GO:0005524">
    <property type="term" value="F:ATP binding"/>
    <property type="evidence" value="ECO:0007669"/>
    <property type="project" value="InterPro"/>
</dbReference>
<dbReference type="RefSeq" id="WP_103286516.1">
    <property type="nucleotide sequence ID" value="NZ_LT981265.1"/>
</dbReference>
<dbReference type="KEGG" id="ncv:NCAV_1757"/>
<dbReference type="GeneID" id="41595736"/>
<dbReference type="SUPFAM" id="SSF52540">
    <property type="entry name" value="P-loop containing nucleoside triphosphate hydrolases"/>
    <property type="match status" value="1"/>
</dbReference>
<dbReference type="PANTHER" id="PTHR10803">
    <property type="entry name" value="ARSENICAL PUMP-DRIVING ATPASE ARSENITE-TRANSLOCATING ATPASE"/>
    <property type="match status" value="1"/>
</dbReference>
<dbReference type="Pfam" id="PF17886">
    <property type="entry name" value="ArsA_HSP20"/>
    <property type="match status" value="1"/>
</dbReference>
<dbReference type="Proteomes" id="UP000236248">
    <property type="component" value="Chromosome NCAV"/>
</dbReference>